<feature type="domain" description="HTH marR-type" evidence="1">
    <location>
        <begin position="21"/>
        <end position="78"/>
    </location>
</feature>
<dbReference type="GO" id="GO:0003700">
    <property type="term" value="F:DNA-binding transcription factor activity"/>
    <property type="evidence" value="ECO:0007669"/>
    <property type="project" value="InterPro"/>
</dbReference>
<name>A0A9X2IHR1_9ACTN</name>
<dbReference type="Pfam" id="PF12802">
    <property type="entry name" value="MarR_2"/>
    <property type="match status" value="1"/>
</dbReference>
<sequence>MALRQADEAISEVYGRLGVAGLKPRYSMTLMFLADGPMTIRQLSYDCGVTHSAMSQTIAAMRQAALVETVPLASDARARVVALTEAGAATVPLLRAEWAATEMSIERLEDELPFSLSELGDLLLVALERRSFADRVMDVIDIPENQQ</sequence>
<dbReference type="AlphaFoldDB" id="A0A9X2IHR1"/>
<organism evidence="2 3">
    <name type="scientific">Nocardioides bruguierae</name>
    <dbReference type="NCBI Taxonomy" id="2945102"/>
    <lineage>
        <taxon>Bacteria</taxon>
        <taxon>Bacillati</taxon>
        <taxon>Actinomycetota</taxon>
        <taxon>Actinomycetes</taxon>
        <taxon>Propionibacteriales</taxon>
        <taxon>Nocardioidaceae</taxon>
        <taxon>Nocardioides</taxon>
    </lineage>
</organism>
<dbReference type="InterPro" id="IPR036390">
    <property type="entry name" value="WH_DNA-bd_sf"/>
</dbReference>
<dbReference type="InterPro" id="IPR036388">
    <property type="entry name" value="WH-like_DNA-bd_sf"/>
</dbReference>
<protein>
    <submittedName>
        <fullName evidence="2">MarR family transcriptional regulator</fullName>
    </submittedName>
</protein>
<dbReference type="InterPro" id="IPR000835">
    <property type="entry name" value="HTH_MarR-typ"/>
</dbReference>
<reference evidence="2" key="1">
    <citation type="submission" date="2022-05" db="EMBL/GenBank/DDBJ databases">
        <authorList>
            <person name="Tuo L."/>
        </authorList>
    </citation>
    <scope>NUCLEOTIDE SEQUENCE</scope>
    <source>
        <strain evidence="2">BSK12Z-4</strain>
    </source>
</reference>
<evidence type="ECO:0000259" key="1">
    <source>
        <dbReference type="Pfam" id="PF12802"/>
    </source>
</evidence>
<dbReference type="SUPFAM" id="SSF46785">
    <property type="entry name" value="Winged helix' DNA-binding domain"/>
    <property type="match status" value="1"/>
</dbReference>
<evidence type="ECO:0000313" key="3">
    <source>
        <dbReference type="Proteomes" id="UP001139485"/>
    </source>
</evidence>
<dbReference type="EMBL" id="JAMOIL010000055">
    <property type="protein sequence ID" value="MCM0622854.1"/>
    <property type="molecule type" value="Genomic_DNA"/>
</dbReference>
<gene>
    <name evidence="2" type="ORF">M8330_21425</name>
</gene>
<accession>A0A9X2IHR1</accession>
<proteinExistence type="predicted"/>
<keyword evidence="3" id="KW-1185">Reference proteome</keyword>
<comment type="caution">
    <text evidence="2">The sequence shown here is derived from an EMBL/GenBank/DDBJ whole genome shotgun (WGS) entry which is preliminary data.</text>
</comment>
<evidence type="ECO:0000313" key="2">
    <source>
        <dbReference type="EMBL" id="MCM0622854.1"/>
    </source>
</evidence>
<dbReference type="Gene3D" id="1.10.10.10">
    <property type="entry name" value="Winged helix-like DNA-binding domain superfamily/Winged helix DNA-binding domain"/>
    <property type="match status" value="1"/>
</dbReference>
<dbReference type="RefSeq" id="WP_250829010.1">
    <property type="nucleotide sequence ID" value="NZ_JAMOIL010000055.1"/>
</dbReference>
<dbReference type="Proteomes" id="UP001139485">
    <property type="component" value="Unassembled WGS sequence"/>
</dbReference>